<dbReference type="RefSeq" id="XP_007771742.1">
    <property type="nucleotide sequence ID" value="XM_007773552.1"/>
</dbReference>
<proteinExistence type="predicted"/>
<evidence type="ECO:0000259" key="1">
    <source>
        <dbReference type="Pfam" id="PF12152"/>
    </source>
</evidence>
<dbReference type="EMBL" id="JH711583">
    <property type="protein sequence ID" value="EIW77550.1"/>
    <property type="molecule type" value="Genomic_DNA"/>
</dbReference>
<dbReference type="GeneID" id="19206835"/>
<dbReference type="KEGG" id="cput:CONPUDRAFT_38185"/>
<protein>
    <recommendedName>
        <fullName evidence="1">Eukaryotic translation initiation factor 4G1 eIF4E-binding domain-containing protein</fullName>
    </recommendedName>
</protein>
<dbReference type="Proteomes" id="UP000053558">
    <property type="component" value="Unassembled WGS sequence"/>
</dbReference>
<dbReference type="AlphaFoldDB" id="A0A5M3MF47"/>
<gene>
    <name evidence="2" type="ORF">CONPUDRAFT_38185</name>
</gene>
<sequence>IGDLSPMTALDTARPIRDIRDGMYPVGVRSPDPKLNAHSKTGVLMYDRPFLLQFQDIVIQRPPRLATLEQLSGL</sequence>
<reference evidence="3" key="1">
    <citation type="journal article" date="2012" name="Science">
        <title>The Paleozoic origin of enzymatic lignin decomposition reconstructed from 31 fungal genomes.</title>
        <authorList>
            <person name="Floudas D."/>
            <person name="Binder M."/>
            <person name="Riley R."/>
            <person name="Barry K."/>
            <person name="Blanchette R.A."/>
            <person name="Henrissat B."/>
            <person name="Martinez A.T."/>
            <person name="Otillar R."/>
            <person name="Spatafora J.W."/>
            <person name="Yadav J.S."/>
            <person name="Aerts A."/>
            <person name="Benoit I."/>
            <person name="Boyd A."/>
            <person name="Carlson A."/>
            <person name="Copeland A."/>
            <person name="Coutinho P.M."/>
            <person name="de Vries R.P."/>
            <person name="Ferreira P."/>
            <person name="Findley K."/>
            <person name="Foster B."/>
            <person name="Gaskell J."/>
            <person name="Glotzer D."/>
            <person name="Gorecki P."/>
            <person name="Heitman J."/>
            <person name="Hesse C."/>
            <person name="Hori C."/>
            <person name="Igarashi K."/>
            <person name="Jurgens J.A."/>
            <person name="Kallen N."/>
            <person name="Kersten P."/>
            <person name="Kohler A."/>
            <person name="Kuees U."/>
            <person name="Kumar T.K.A."/>
            <person name="Kuo A."/>
            <person name="LaButti K."/>
            <person name="Larrondo L.F."/>
            <person name="Lindquist E."/>
            <person name="Ling A."/>
            <person name="Lombard V."/>
            <person name="Lucas S."/>
            <person name="Lundell T."/>
            <person name="Martin R."/>
            <person name="McLaughlin D.J."/>
            <person name="Morgenstern I."/>
            <person name="Morin E."/>
            <person name="Murat C."/>
            <person name="Nagy L.G."/>
            <person name="Nolan M."/>
            <person name="Ohm R.A."/>
            <person name="Patyshakuliyeva A."/>
            <person name="Rokas A."/>
            <person name="Ruiz-Duenas F.J."/>
            <person name="Sabat G."/>
            <person name="Salamov A."/>
            <person name="Samejima M."/>
            <person name="Schmutz J."/>
            <person name="Slot J.C."/>
            <person name="St John F."/>
            <person name="Stenlid J."/>
            <person name="Sun H."/>
            <person name="Sun S."/>
            <person name="Syed K."/>
            <person name="Tsang A."/>
            <person name="Wiebenga A."/>
            <person name="Young D."/>
            <person name="Pisabarro A."/>
            <person name="Eastwood D.C."/>
            <person name="Martin F."/>
            <person name="Cullen D."/>
            <person name="Grigoriev I.V."/>
            <person name="Hibbett D.S."/>
        </authorList>
    </citation>
    <scope>NUCLEOTIDE SEQUENCE [LARGE SCALE GENOMIC DNA]</scope>
    <source>
        <strain evidence="3">RWD-64-598 SS2</strain>
    </source>
</reference>
<dbReference type="Pfam" id="PF12152">
    <property type="entry name" value="eIF_4G1"/>
    <property type="match status" value="1"/>
</dbReference>
<dbReference type="InterPro" id="IPR022745">
    <property type="entry name" value="eIF4G1_eIF4E-bd"/>
</dbReference>
<name>A0A5M3MF47_CONPW</name>
<dbReference type="OrthoDB" id="2789223at2759"/>
<comment type="caution">
    <text evidence="2">The sequence shown here is derived from an EMBL/GenBank/DDBJ whole genome shotgun (WGS) entry which is preliminary data.</text>
</comment>
<organism evidence="2 3">
    <name type="scientific">Coniophora puteana (strain RWD-64-598)</name>
    <name type="common">Brown rot fungus</name>
    <dbReference type="NCBI Taxonomy" id="741705"/>
    <lineage>
        <taxon>Eukaryota</taxon>
        <taxon>Fungi</taxon>
        <taxon>Dikarya</taxon>
        <taxon>Basidiomycota</taxon>
        <taxon>Agaricomycotina</taxon>
        <taxon>Agaricomycetes</taxon>
        <taxon>Agaricomycetidae</taxon>
        <taxon>Boletales</taxon>
        <taxon>Coniophorineae</taxon>
        <taxon>Coniophoraceae</taxon>
        <taxon>Coniophora</taxon>
    </lineage>
</organism>
<feature type="domain" description="Eukaryotic translation initiation factor 4G1 eIF4E-binding" evidence="1">
    <location>
        <begin position="7"/>
        <end position="62"/>
    </location>
</feature>
<evidence type="ECO:0000313" key="3">
    <source>
        <dbReference type="Proteomes" id="UP000053558"/>
    </source>
</evidence>
<keyword evidence="3" id="KW-1185">Reference proteome</keyword>
<dbReference type="Gene3D" id="1.20.970.30">
    <property type="entry name" value="eIF4G, eIF4E-binding domain"/>
    <property type="match status" value="1"/>
</dbReference>
<dbReference type="SUPFAM" id="SSF101489">
    <property type="entry name" value="Eukaryotic initiation factor 4f subunit eIF4g, eIF4e-binding domain"/>
    <property type="match status" value="1"/>
</dbReference>
<feature type="non-terminal residue" evidence="2">
    <location>
        <position position="1"/>
    </location>
</feature>
<accession>A0A5M3MF47</accession>
<evidence type="ECO:0000313" key="2">
    <source>
        <dbReference type="EMBL" id="EIW77550.1"/>
    </source>
</evidence>
<dbReference type="OMA" id="CKASAKH"/>
<feature type="non-terminal residue" evidence="2">
    <location>
        <position position="74"/>
    </location>
</feature>
<dbReference type="InterPro" id="IPR036211">
    <property type="entry name" value="eIF4G_eIF4E-bd_sf"/>
</dbReference>